<feature type="signal peptide" evidence="5">
    <location>
        <begin position="1"/>
        <end position="19"/>
    </location>
</feature>
<feature type="chain" id="PRO_5046330185" evidence="5">
    <location>
        <begin position="20"/>
        <end position="1030"/>
    </location>
</feature>
<dbReference type="SUPFAM" id="SSF50952">
    <property type="entry name" value="Soluble quinoprotein glucose dehydrogenase"/>
    <property type="match status" value="1"/>
</dbReference>
<dbReference type="NCBIfam" id="TIGR02604">
    <property type="entry name" value="Piru_Ver_Nterm"/>
    <property type="match status" value="1"/>
</dbReference>
<evidence type="ECO:0000256" key="2">
    <source>
        <dbReference type="ARBA" id="ARBA00022723"/>
    </source>
</evidence>
<evidence type="ECO:0000313" key="8">
    <source>
        <dbReference type="Proteomes" id="UP001214250"/>
    </source>
</evidence>
<dbReference type="SUPFAM" id="SSF48371">
    <property type="entry name" value="ARM repeat"/>
    <property type="match status" value="2"/>
</dbReference>
<dbReference type="RefSeq" id="WP_274149429.1">
    <property type="nucleotide sequence ID" value="NZ_CP117811.1"/>
</dbReference>
<dbReference type="InterPro" id="IPR009056">
    <property type="entry name" value="Cyt_c-like_dom"/>
</dbReference>
<dbReference type="Pfam" id="PF23500">
    <property type="entry name" value="DUF7133"/>
    <property type="match status" value="1"/>
</dbReference>
<evidence type="ECO:0000313" key="7">
    <source>
        <dbReference type="EMBL" id="WDE95707.1"/>
    </source>
</evidence>
<dbReference type="InterPro" id="IPR011041">
    <property type="entry name" value="Quinoprot_gluc/sorb_DH_b-prop"/>
</dbReference>
<name>A0ABY7VPS3_9BACT</name>
<dbReference type="EMBL" id="CP117811">
    <property type="protein sequence ID" value="WDE95707.1"/>
    <property type="molecule type" value="Genomic_DNA"/>
</dbReference>
<dbReference type="InterPro" id="IPR055557">
    <property type="entry name" value="DUF7133"/>
</dbReference>
<protein>
    <submittedName>
        <fullName evidence="7">C-type cytochrome</fullName>
    </submittedName>
</protein>
<dbReference type="PANTHER" id="PTHR33546:SF1">
    <property type="entry name" value="LARGE, MULTIFUNCTIONAL SECRETED PROTEIN"/>
    <property type="match status" value="1"/>
</dbReference>
<dbReference type="Proteomes" id="UP001214250">
    <property type="component" value="Chromosome 1"/>
</dbReference>
<proteinExistence type="predicted"/>
<dbReference type="Pfam" id="PF00034">
    <property type="entry name" value="Cytochrom_C"/>
    <property type="match status" value="1"/>
</dbReference>
<dbReference type="PROSITE" id="PS51007">
    <property type="entry name" value="CYTC"/>
    <property type="match status" value="1"/>
</dbReference>
<dbReference type="InterPro" id="IPR011042">
    <property type="entry name" value="6-blade_b-propeller_TolB-like"/>
</dbReference>
<evidence type="ECO:0000256" key="1">
    <source>
        <dbReference type="ARBA" id="ARBA00022617"/>
    </source>
</evidence>
<keyword evidence="2 4" id="KW-0479">Metal-binding</keyword>
<dbReference type="Gene3D" id="2.120.10.30">
    <property type="entry name" value="TolB, C-terminal domain"/>
    <property type="match status" value="1"/>
</dbReference>
<dbReference type="InterPro" id="IPR013428">
    <property type="entry name" value="Membrane-bound_put_N"/>
</dbReference>
<dbReference type="NCBIfam" id="TIGR02603">
    <property type="entry name" value="CxxCH_TIGR02603"/>
    <property type="match status" value="1"/>
</dbReference>
<feature type="domain" description="Cytochrome c" evidence="6">
    <location>
        <begin position="898"/>
        <end position="1030"/>
    </location>
</feature>
<gene>
    <name evidence="7" type="ORF">PQO03_08260</name>
</gene>
<evidence type="ECO:0000256" key="5">
    <source>
        <dbReference type="SAM" id="SignalP"/>
    </source>
</evidence>
<dbReference type="PANTHER" id="PTHR33546">
    <property type="entry name" value="LARGE, MULTIFUNCTIONAL SECRETED PROTEIN-RELATED"/>
    <property type="match status" value="1"/>
</dbReference>
<dbReference type="InterPro" id="IPR036909">
    <property type="entry name" value="Cyt_c-like_dom_sf"/>
</dbReference>
<dbReference type="SUPFAM" id="SSF46626">
    <property type="entry name" value="Cytochrome c"/>
    <property type="match status" value="1"/>
</dbReference>
<accession>A0ABY7VPS3</accession>
<sequence>MKSMRIFLSLMILPAIISAQGIQAKRSIPYSPEQEKATFQLADGFVAELVASEKNGLINPIDLTFDDAGRLWTQTAQMYPLDPITGIHFGKAMRMMRDPNLAKKDPRFTKMRKLYRLEEKGQDKILIINDPSKAVQGQIKSWADGLTIPQSIMPYKNGCFVAHGSELFFLSDENKNGKQDKMTPVLTGFGFFDTHTMAHSIVRAPGGWMQLSHGAINSGLVTAVKSGKKQEITFSKNLRFSTDGKELELVNCHKDNNWGYQLRANGQWYSTSANDGGYSVFPSEAQSSIPGIGGKKIRQYSPYMPNLHKFRVGGSGISGLAFSEDGAQGFPAEWKDVAILANPITNSINCVKIIRKPDGSIEAKHLKDLLVSKDKWFRPVNIEFGPDGCLYVADWYNKIISHNEVSTDHPDRDRKHGRIWRIRHKSQKPLSIPNVAQAPDSKLIHHLVQGKTLWEKRAAWHQIEERQAKELFPQLVKVAINQEISKESRILALWSMEALKIFNQSTLQGCIADSDADIRREAIRSLASYNLSSKIVAVLLTTPLNDKNAMVRSQVLRTLDEIHNADDSTISLLIQACKPAAPNDALGGNYERNFERFLARKALERYPNELKNFLAKTDYSKLATTNILWAIQALPAQELSKVFVQIWGEASSGNIDANTFIAISKILNNPAVRQAVTPTFHKRPEEFLQIALANIDKINIANISSLYAESIESDLASNSLTNRNKALDLIIQLQSPHHSKTLLQLIKGGDDKSKIIQALGNTPHLAFDIYRQLFFQENLNFTQKLSIFAAYAIKNESSALIDCKLWFPHLTKNQKGQVVNHLSYTRQGNNILKNLWEISYLADNQWDYNSAYRTMSSSKRDWRGQKIYEYANSQEQIAINKRKDQIEKFIHSSAKTQGNVTLGKAFFQTCLTCHKVGDQGQSIAPPLDGSANREREHIITAIVNPDEAMEGVYGLYSAVRKDGSYLEGYLAKNDANGITIATMGGYKSFIPKANILSHGSVHKRSFMPNGFGELSEQSMADLLAYIKTLK</sequence>
<keyword evidence="1 4" id="KW-0349">Heme</keyword>
<dbReference type="Gene3D" id="1.25.10.10">
    <property type="entry name" value="Leucine-rich Repeat Variant"/>
    <property type="match status" value="1"/>
</dbReference>
<evidence type="ECO:0000259" key="6">
    <source>
        <dbReference type="PROSITE" id="PS51007"/>
    </source>
</evidence>
<reference evidence="7 8" key="1">
    <citation type="submission" date="2023-02" db="EMBL/GenBank/DDBJ databases">
        <title>Genome sequence of Lentisphaera profundi SAORIC-696.</title>
        <authorList>
            <person name="Kim e."/>
            <person name="Cho J.-C."/>
            <person name="Choi A."/>
            <person name="Kang I."/>
        </authorList>
    </citation>
    <scope>NUCLEOTIDE SEQUENCE [LARGE SCALE GENOMIC DNA]</scope>
    <source>
        <strain evidence="7 8">SAORIC-696</strain>
    </source>
</reference>
<organism evidence="7 8">
    <name type="scientific">Lentisphaera profundi</name>
    <dbReference type="NCBI Taxonomy" id="1658616"/>
    <lineage>
        <taxon>Bacteria</taxon>
        <taxon>Pseudomonadati</taxon>
        <taxon>Lentisphaerota</taxon>
        <taxon>Lentisphaeria</taxon>
        <taxon>Lentisphaerales</taxon>
        <taxon>Lentisphaeraceae</taxon>
        <taxon>Lentisphaera</taxon>
    </lineage>
</organism>
<keyword evidence="5" id="KW-0732">Signal</keyword>
<dbReference type="InterPro" id="IPR011989">
    <property type="entry name" value="ARM-like"/>
</dbReference>
<dbReference type="Gene3D" id="1.10.760.10">
    <property type="entry name" value="Cytochrome c-like domain"/>
    <property type="match status" value="1"/>
</dbReference>
<keyword evidence="3 4" id="KW-0408">Iron</keyword>
<keyword evidence="8" id="KW-1185">Reference proteome</keyword>
<evidence type="ECO:0000256" key="4">
    <source>
        <dbReference type="PROSITE-ProRule" id="PRU00433"/>
    </source>
</evidence>
<dbReference type="InterPro" id="IPR013427">
    <property type="entry name" value="Haem-bd_dom_put"/>
</dbReference>
<evidence type="ECO:0000256" key="3">
    <source>
        <dbReference type="ARBA" id="ARBA00023004"/>
    </source>
</evidence>
<dbReference type="InterPro" id="IPR016024">
    <property type="entry name" value="ARM-type_fold"/>
</dbReference>